<keyword evidence="4" id="KW-1185">Reference proteome</keyword>
<name>A0A7Y9I8Y7_9ACTN</name>
<dbReference type="Gene3D" id="3.40.605.10">
    <property type="entry name" value="Aldehyde Dehydrogenase, Chain A, domain 1"/>
    <property type="match status" value="1"/>
</dbReference>
<dbReference type="EMBL" id="JACCBU010000001">
    <property type="protein sequence ID" value="NYE72440.1"/>
    <property type="molecule type" value="Genomic_DNA"/>
</dbReference>
<dbReference type="InterPro" id="IPR050740">
    <property type="entry name" value="Aldehyde_DH_Superfamily"/>
</dbReference>
<dbReference type="RefSeq" id="WP_179753227.1">
    <property type="nucleotide sequence ID" value="NZ_JACCBU010000001.1"/>
</dbReference>
<gene>
    <name evidence="3" type="ORF">BKA15_003769</name>
</gene>
<evidence type="ECO:0000259" key="2">
    <source>
        <dbReference type="Pfam" id="PF00171"/>
    </source>
</evidence>
<dbReference type="InterPro" id="IPR016161">
    <property type="entry name" value="Ald_DH/histidinol_DH"/>
</dbReference>
<sequence>MTERPTTQPGLDQALRAAARAAIVLAGSEPATRADWLRAIADELDAHRDELVVLAQEETHLPRPRLEGEVGRTTFQLRLTADAVVEGSWLEVAIDHADPNWPTGPRPDLRRVLRPLGPVLVVAASNFPFAFSVAGGDTASALGSGCPVLLKLHPGHPKLSDRTGELVLEALTKAGAPTGTFAMISSEADAQAALKDSRIKAGAFTGSIRGGRALFDIAAGRPDPVPFYGELGSVNPVFVLPSALRRQSETLSGFVSSYTLGVGQFCTKPGVLFAPHSQSVLDELAGLVKAVAPAPPLNDRIQQGFTGRLAELRELWQPVSEGTQTADGLSPSLFATTIDDALDDLDGLFEEAFGPASVVVSYEDPAELVAVARRLPGQLTATIHGDEDDPIAPELLGVLAGHAGRVIWNGWPTGVSVTWAMQHGGGWPATTASVHTSVGPTALRRFVTPISYQDVPEALLPAAVRDDNPLGIWQRIDGKLTPPN</sequence>
<proteinExistence type="predicted"/>
<dbReference type="InterPro" id="IPR015590">
    <property type="entry name" value="Aldehyde_DH_dom"/>
</dbReference>
<reference evidence="3 4" key="1">
    <citation type="submission" date="2020-07" db="EMBL/GenBank/DDBJ databases">
        <title>Sequencing the genomes of 1000 actinobacteria strains.</title>
        <authorList>
            <person name="Klenk H.-P."/>
        </authorList>
    </citation>
    <scope>NUCLEOTIDE SEQUENCE [LARGE SCALE GENOMIC DNA]</scope>
    <source>
        <strain evidence="3 4">DSM 22083</strain>
    </source>
</reference>
<dbReference type="Gene3D" id="3.40.309.10">
    <property type="entry name" value="Aldehyde Dehydrogenase, Chain A, domain 2"/>
    <property type="match status" value="1"/>
</dbReference>
<comment type="caution">
    <text evidence="3">The sequence shown here is derived from an EMBL/GenBank/DDBJ whole genome shotgun (WGS) entry which is preliminary data.</text>
</comment>
<evidence type="ECO:0000313" key="3">
    <source>
        <dbReference type="EMBL" id="NYE72440.1"/>
    </source>
</evidence>
<dbReference type="PANTHER" id="PTHR43353">
    <property type="entry name" value="SUCCINATE-SEMIALDEHYDE DEHYDROGENASE, MITOCHONDRIAL"/>
    <property type="match status" value="1"/>
</dbReference>
<dbReference type="EC" id="1.2.1.4" evidence="3"/>
<organism evidence="3 4">
    <name type="scientific">Microlunatus parietis</name>
    <dbReference type="NCBI Taxonomy" id="682979"/>
    <lineage>
        <taxon>Bacteria</taxon>
        <taxon>Bacillati</taxon>
        <taxon>Actinomycetota</taxon>
        <taxon>Actinomycetes</taxon>
        <taxon>Propionibacteriales</taxon>
        <taxon>Propionibacteriaceae</taxon>
        <taxon>Microlunatus</taxon>
    </lineage>
</organism>
<protein>
    <submittedName>
        <fullName evidence="3">NADP-dependent aldehyde dehydrogenase</fullName>
        <ecNumber evidence="3">1.2.1.4</ecNumber>
    </submittedName>
</protein>
<keyword evidence="1 3" id="KW-0560">Oxidoreductase</keyword>
<evidence type="ECO:0000313" key="4">
    <source>
        <dbReference type="Proteomes" id="UP000569914"/>
    </source>
</evidence>
<dbReference type="InterPro" id="IPR044151">
    <property type="entry name" value="ALDH_KGSADH"/>
</dbReference>
<feature type="domain" description="Aldehyde dehydrogenase" evidence="2">
    <location>
        <begin position="10"/>
        <end position="425"/>
    </location>
</feature>
<dbReference type="InterPro" id="IPR016162">
    <property type="entry name" value="Ald_DH_N"/>
</dbReference>
<evidence type="ECO:0000256" key="1">
    <source>
        <dbReference type="ARBA" id="ARBA00023002"/>
    </source>
</evidence>
<dbReference type="GO" id="GO:0033721">
    <property type="term" value="F:aldehyde dehydrogenase (NADP+) activity"/>
    <property type="evidence" value="ECO:0007669"/>
    <property type="project" value="UniProtKB-EC"/>
</dbReference>
<dbReference type="InterPro" id="IPR016163">
    <property type="entry name" value="Ald_DH_C"/>
</dbReference>
<dbReference type="CDD" id="cd07129">
    <property type="entry name" value="ALDH_KGSADH"/>
    <property type="match status" value="1"/>
</dbReference>
<dbReference type="Proteomes" id="UP000569914">
    <property type="component" value="Unassembled WGS sequence"/>
</dbReference>
<dbReference type="SUPFAM" id="SSF53720">
    <property type="entry name" value="ALDH-like"/>
    <property type="match status" value="1"/>
</dbReference>
<dbReference type="AlphaFoldDB" id="A0A7Y9I8Y7"/>
<dbReference type="PANTHER" id="PTHR43353:SF3">
    <property type="entry name" value="ALDEHYDE DEHYDROGENASE-RELATED"/>
    <property type="match status" value="1"/>
</dbReference>
<accession>A0A7Y9I8Y7</accession>
<dbReference type="Pfam" id="PF00171">
    <property type="entry name" value="Aldedh"/>
    <property type="match status" value="1"/>
</dbReference>